<dbReference type="HOGENOM" id="CLU_002847_0_0_1"/>
<feature type="region of interest" description="Disordered" evidence="10">
    <location>
        <begin position="1583"/>
        <end position="1610"/>
    </location>
</feature>
<dbReference type="KEGG" id="gtr:GLOTRDRAFT_133880"/>
<evidence type="ECO:0000259" key="12">
    <source>
        <dbReference type="Pfam" id="PF20499"/>
    </source>
</evidence>
<dbReference type="GO" id="GO:0003676">
    <property type="term" value="F:nucleic acid binding"/>
    <property type="evidence" value="ECO:0007669"/>
    <property type="project" value="InterPro"/>
</dbReference>
<evidence type="ECO:0000256" key="2">
    <source>
        <dbReference type="ARBA" id="ARBA00022722"/>
    </source>
</evidence>
<dbReference type="EMBL" id="KB469315">
    <property type="protein sequence ID" value="EPQ50510.1"/>
    <property type="molecule type" value="Genomic_DNA"/>
</dbReference>
<dbReference type="InterPro" id="IPR012337">
    <property type="entry name" value="RNaseH-like_sf"/>
</dbReference>
<feature type="region of interest" description="Disordered" evidence="10">
    <location>
        <begin position="1457"/>
        <end position="1492"/>
    </location>
</feature>
<feature type="compositionally biased region" description="Basic and acidic residues" evidence="10">
    <location>
        <begin position="62"/>
        <end position="71"/>
    </location>
</feature>
<dbReference type="GO" id="GO:0046872">
    <property type="term" value="F:metal ion binding"/>
    <property type="evidence" value="ECO:0007669"/>
    <property type="project" value="UniProtKB-KW"/>
</dbReference>
<keyword evidence="14" id="KW-1185">Reference proteome</keyword>
<dbReference type="Gene3D" id="3.30.420.10">
    <property type="entry name" value="Ribonuclease H-like superfamily/Ribonuclease H"/>
    <property type="match status" value="1"/>
</dbReference>
<evidence type="ECO:0000256" key="5">
    <source>
        <dbReference type="ARBA" id="ARBA00022839"/>
    </source>
</evidence>
<keyword evidence="2" id="KW-0540">Nuclease</keyword>
<dbReference type="OrthoDB" id="3038406at2759"/>
<dbReference type="CDD" id="cd06141">
    <property type="entry name" value="WRN_exo"/>
    <property type="match status" value="1"/>
</dbReference>
<comment type="subcellular location">
    <subcellularLocation>
        <location evidence="1">Nucleus</location>
    </subcellularLocation>
</comment>
<proteinExistence type="predicted"/>
<dbReference type="SUPFAM" id="SSF53098">
    <property type="entry name" value="Ribonuclease H-like"/>
    <property type="match status" value="1"/>
</dbReference>
<protein>
    <recommendedName>
        <fullName evidence="8">3'-5' exonuclease</fullName>
    </recommendedName>
    <alternativeName>
        <fullName evidence="9">Werner Syndrome-like exonuclease</fullName>
    </alternativeName>
</protein>
<dbReference type="InterPro" id="IPR036397">
    <property type="entry name" value="RNaseH_sf"/>
</dbReference>
<dbReference type="InterPro" id="IPR002562">
    <property type="entry name" value="3'-5'_exonuclease_dom"/>
</dbReference>
<feature type="domain" description="DUF6729" evidence="12">
    <location>
        <begin position="360"/>
        <end position="522"/>
    </location>
</feature>
<feature type="compositionally biased region" description="Low complexity" evidence="10">
    <location>
        <begin position="49"/>
        <end position="61"/>
    </location>
</feature>
<dbReference type="Pfam" id="PF01612">
    <property type="entry name" value="DNA_pol_A_exo1"/>
    <property type="match status" value="1"/>
</dbReference>
<feature type="region of interest" description="Disordered" evidence="10">
    <location>
        <begin position="1519"/>
        <end position="1559"/>
    </location>
</feature>
<dbReference type="GeneID" id="19302839"/>
<dbReference type="GO" id="GO:0006139">
    <property type="term" value="P:nucleobase-containing compound metabolic process"/>
    <property type="evidence" value="ECO:0007669"/>
    <property type="project" value="InterPro"/>
</dbReference>
<gene>
    <name evidence="13" type="ORF">GLOTRDRAFT_133880</name>
</gene>
<feature type="domain" description="3'-5' exonuclease" evidence="11">
    <location>
        <begin position="722"/>
        <end position="885"/>
    </location>
</feature>
<dbReference type="GO" id="GO:0005634">
    <property type="term" value="C:nucleus"/>
    <property type="evidence" value="ECO:0007669"/>
    <property type="project" value="UniProtKB-SubCell"/>
</dbReference>
<organism evidence="13 14">
    <name type="scientific">Gloeophyllum trabeum (strain ATCC 11539 / FP-39264 / Madison 617)</name>
    <name type="common">Brown rot fungus</name>
    <dbReference type="NCBI Taxonomy" id="670483"/>
    <lineage>
        <taxon>Eukaryota</taxon>
        <taxon>Fungi</taxon>
        <taxon>Dikarya</taxon>
        <taxon>Basidiomycota</taxon>
        <taxon>Agaricomycotina</taxon>
        <taxon>Agaricomycetes</taxon>
        <taxon>Gloeophyllales</taxon>
        <taxon>Gloeophyllaceae</taxon>
        <taxon>Gloeophyllum</taxon>
    </lineage>
</organism>
<name>S7R857_GLOTA</name>
<feature type="region of interest" description="Disordered" evidence="10">
    <location>
        <begin position="1"/>
        <end position="165"/>
    </location>
</feature>
<feature type="compositionally biased region" description="Acidic residues" evidence="10">
    <location>
        <begin position="250"/>
        <end position="259"/>
    </location>
</feature>
<accession>S7R857</accession>
<evidence type="ECO:0000256" key="10">
    <source>
        <dbReference type="SAM" id="MobiDB-lite"/>
    </source>
</evidence>
<evidence type="ECO:0000256" key="3">
    <source>
        <dbReference type="ARBA" id="ARBA00022723"/>
    </source>
</evidence>
<dbReference type="InterPro" id="IPR051132">
    <property type="entry name" value="3-5_Exonuclease_domain"/>
</dbReference>
<dbReference type="PANTHER" id="PTHR13620:SF109">
    <property type="entry name" value="3'-5' EXONUCLEASE"/>
    <property type="match status" value="1"/>
</dbReference>
<dbReference type="OMA" id="ICKHIAK"/>
<dbReference type="RefSeq" id="XP_007871046.1">
    <property type="nucleotide sequence ID" value="XM_007872855.1"/>
</dbReference>
<keyword evidence="7" id="KW-0539">Nucleus</keyword>
<evidence type="ECO:0000256" key="4">
    <source>
        <dbReference type="ARBA" id="ARBA00022801"/>
    </source>
</evidence>
<keyword evidence="6" id="KW-0460">Magnesium</keyword>
<keyword evidence="3" id="KW-0479">Metal-binding</keyword>
<evidence type="ECO:0000256" key="1">
    <source>
        <dbReference type="ARBA" id="ARBA00004123"/>
    </source>
</evidence>
<dbReference type="GO" id="GO:0008408">
    <property type="term" value="F:3'-5' exonuclease activity"/>
    <property type="evidence" value="ECO:0007669"/>
    <property type="project" value="InterPro"/>
</dbReference>
<dbReference type="PANTHER" id="PTHR13620">
    <property type="entry name" value="3-5 EXONUCLEASE"/>
    <property type="match status" value="1"/>
</dbReference>
<evidence type="ECO:0000256" key="9">
    <source>
        <dbReference type="ARBA" id="ARBA00042761"/>
    </source>
</evidence>
<feature type="region of interest" description="Disordered" evidence="10">
    <location>
        <begin position="285"/>
        <end position="310"/>
    </location>
</feature>
<dbReference type="STRING" id="670483.S7R857"/>
<dbReference type="Pfam" id="PF20499">
    <property type="entry name" value="DUF6729"/>
    <property type="match status" value="1"/>
</dbReference>
<evidence type="ECO:0000259" key="11">
    <source>
        <dbReference type="Pfam" id="PF01612"/>
    </source>
</evidence>
<evidence type="ECO:0000256" key="6">
    <source>
        <dbReference type="ARBA" id="ARBA00022842"/>
    </source>
</evidence>
<keyword evidence="4" id="KW-0378">Hydrolase</keyword>
<feature type="compositionally biased region" description="Low complexity" evidence="10">
    <location>
        <begin position="150"/>
        <end position="160"/>
    </location>
</feature>
<evidence type="ECO:0000256" key="7">
    <source>
        <dbReference type="ARBA" id="ARBA00023242"/>
    </source>
</evidence>
<dbReference type="Proteomes" id="UP000030669">
    <property type="component" value="Unassembled WGS sequence"/>
</dbReference>
<reference evidence="13 14" key="1">
    <citation type="journal article" date="2012" name="Science">
        <title>The Paleozoic origin of enzymatic lignin decomposition reconstructed from 31 fungal genomes.</title>
        <authorList>
            <person name="Floudas D."/>
            <person name="Binder M."/>
            <person name="Riley R."/>
            <person name="Barry K."/>
            <person name="Blanchette R.A."/>
            <person name="Henrissat B."/>
            <person name="Martinez A.T."/>
            <person name="Otillar R."/>
            <person name="Spatafora J.W."/>
            <person name="Yadav J.S."/>
            <person name="Aerts A."/>
            <person name="Benoit I."/>
            <person name="Boyd A."/>
            <person name="Carlson A."/>
            <person name="Copeland A."/>
            <person name="Coutinho P.M."/>
            <person name="de Vries R.P."/>
            <person name="Ferreira P."/>
            <person name="Findley K."/>
            <person name="Foster B."/>
            <person name="Gaskell J."/>
            <person name="Glotzer D."/>
            <person name="Gorecki P."/>
            <person name="Heitman J."/>
            <person name="Hesse C."/>
            <person name="Hori C."/>
            <person name="Igarashi K."/>
            <person name="Jurgens J.A."/>
            <person name="Kallen N."/>
            <person name="Kersten P."/>
            <person name="Kohler A."/>
            <person name="Kuees U."/>
            <person name="Kumar T.K.A."/>
            <person name="Kuo A."/>
            <person name="LaButti K."/>
            <person name="Larrondo L.F."/>
            <person name="Lindquist E."/>
            <person name="Ling A."/>
            <person name="Lombard V."/>
            <person name="Lucas S."/>
            <person name="Lundell T."/>
            <person name="Martin R."/>
            <person name="McLaughlin D.J."/>
            <person name="Morgenstern I."/>
            <person name="Morin E."/>
            <person name="Murat C."/>
            <person name="Nagy L.G."/>
            <person name="Nolan M."/>
            <person name="Ohm R.A."/>
            <person name="Patyshakuliyeva A."/>
            <person name="Rokas A."/>
            <person name="Ruiz-Duenas F.J."/>
            <person name="Sabat G."/>
            <person name="Salamov A."/>
            <person name="Samejima M."/>
            <person name="Schmutz J."/>
            <person name="Slot J.C."/>
            <person name="St John F."/>
            <person name="Stenlid J."/>
            <person name="Sun H."/>
            <person name="Sun S."/>
            <person name="Syed K."/>
            <person name="Tsang A."/>
            <person name="Wiebenga A."/>
            <person name="Young D."/>
            <person name="Pisabarro A."/>
            <person name="Eastwood D.C."/>
            <person name="Martin F."/>
            <person name="Cullen D."/>
            <person name="Grigoriev I.V."/>
            <person name="Hibbett D.S."/>
        </authorList>
    </citation>
    <scope>NUCLEOTIDE SEQUENCE [LARGE SCALE GENOMIC DNA]</scope>
    <source>
        <strain evidence="13 14">ATCC 11539</strain>
    </source>
</reference>
<dbReference type="eggNOG" id="ENOG502S1BC">
    <property type="taxonomic scope" value="Eukaryota"/>
</dbReference>
<dbReference type="InterPro" id="IPR046616">
    <property type="entry name" value="DUF6729"/>
</dbReference>
<evidence type="ECO:0000313" key="13">
    <source>
        <dbReference type="EMBL" id="EPQ50510.1"/>
    </source>
</evidence>
<feature type="region of interest" description="Disordered" evidence="10">
    <location>
        <begin position="232"/>
        <end position="259"/>
    </location>
</feature>
<keyword evidence="5" id="KW-0269">Exonuclease</keyword>
<sequence>MEPTDPVESAPPAPRKRGRPKGSKNGPNAKNVGRPRKDGQPPTRRLPAQATQGAGQSSQKQTEQRVPDHNAHLPSETRSTAPPAPPSEESAPDVVPIPATESASAARTPGASVEGTLAQAELPGLQPGGTPLDVHSSAQSGTRLDIPPDTANASAATSSSGVATDHTISDDVRALSLLPATTLSATGLHRDLQEIDAVGDDTGGDGQFALESRQSLPLRLDVSDSVQDIAEEASWGIESSPDSGAFSWEEWSEEVDGDLEDDEDLEHILGPTNDDGSIDEDEFIPVPDDDESDSVRFANTPRNGSHGRVPRSSIPTWLLEDYADVREKIQSEMRRNPTKRPTCYDRATFTEGSPFPFFAADRKHQPMPQDFYRPSYFVWLPHLLVSRIPCPACAAAGRRRYGGDIVFLRSHGFPRSPRRVVDIDQCIYLIGFRYQCGHEECKRTFTSWSPSIINALPRALACHFDFHLTYRGGLTDRVVALMRSSFQHGMGPTPFADMIRTHHLRRYEKLHEQYLEIVLARLQTPFTAYLSKFKPFGLFDDRSGYAGFTPSPNYFRQFYVQYINSHAKEMDKYTAMLSGKILVIDHSHQVPKHLGKVNGVPVFTALHTCTNEFNEVRTMVMTPSKAHNEYMPALREATRSLEMYGHEPVQLVFTDNVRSDKAALEAIIPSLREGVTPVADLSTLAPLSVPPDWEVILLSSVYQINTRFNDIMDDMGPNSKLYTAVDMEWSVDRSSGLSGRVAVISVAFNGIILLIWLRSCLRNGCLYLPSALLAFLRSPSVLKIGVKVTADLKRLFENCGFQATIDAPFRGAVNLGALAKIRNPSIKATTGLVELVAVLLRQHLPKDDTIRVSTDWDNDVMSEAQQQYAALDVYASWAVFKALETRDDGEPVTASTPGGTLVTLVASDHRPVAQGHIALDRPKKVDGVNVSPKRVVVIITSVLVPGHLIPKELLPGNEDKPLYDFPSPPFTLLCKERHLRTRAASETQPTHSVTTSATENISAALVEDHASEEINDNTSDDPYQPFQSLVHEDWDMCTEGMNTSEQVVETSASDPSAQTRADALASDELGVAWETLRGRVLGDIFHVMHEFKISVHHGLRRPFSRALRDAFFIPDPEDKAIMETFLEGRNTTWDKMLLFHSRWLFQRVKRIVPPAEILLPRVRNVLQKFGPLKDSITGQPLFNDRAWDTSGNVLENIRRGYYSDPPGVQLYFIRGRDKYGLMRYKCCRGTNAIEGGVHQNIIRWFGSFNAAPEFALQLLRDYVLYHNLKVGTLNRTGVPYVGSFDIWVKNRISALLDITSSRFESLPLNFGPGGWVNGDLYAPSTEVFGILALPDYKRLELGMLPYHHQFAIEQKIRHRQLAFRQNARIAILPVHTSNERALFKLLITGVHGCFGAQKEPQWDLLAVEWAKHANGTTIFYKLKEHLKSYWKTWGENVNEKKSIQINQAAYQEISARLEADKPNVPRRQAAHPVPLRKQVKDSSDSGGQGAHGIKDIADEWDVGRLLGAHSIRQSAIHFNYGEGDLPPPAPRPLDAPGSPTHPRNATKRVRADSASTAERQRMLVRKRKKRACVRCNQTNCKGRFKGRACAPDTDDDEDGRGQAGPSTSRL</sequence>
<evidence type="ECO:0000256" key="8">
    <source>
        <dbReference type="ARBA" id="ARBA00040531"/>
    </source>
</evidence>
<evidence type="ECO:0000313" key="14">
    <source>
        <dbReference type="Proteomes" id="UP000030669"/>
    </source>
</evidence>